<dbReference type="EMBL" id="UINC01135406">
    <property type="protein sequence ID" value="SVD19531.1"/>
    <property type="molecule type" value="Genomic_DNA"/>
</dbReference>
<name>A0A382TDQ4_9ZZZZ</name>
<dbReference type="GO" id="GO:0006261">
    <property type="term" value="P:DNA-templated DNA replication"/>
    <property type="evidence" value="ECO:0007669"/>
    <property type="project" value="TreeGrafter"/>
</dbReference>
<protein>
    <submittedName>
        <fullName evidence="4">Uncharacterized protein</fullName>
    </submittedName>
</protein>
<dbReference type="InterPro" id="IPR050238">
    <property type="entry name" value="DNA_Rep/Repair_Clamp_Loader"/>
</dbReference>
<feature type="region of interest" description="Disordered" evidence="1">
    <location>
        <begin position="248"/>
        <end position="303"/>
    </location>
</feature>
<dbReference type="AlphaFoldDB" id="A0A382TDQ4"/>
<dbReference type="Pfam" id="PF22608">
    <property type="entry name" value="DNAX_ATPase_lid"/>
    <property type="match status" value="1"/>
</dbReference>
<dbReference type="InterPro" id="IPR027417">
    <property type="entry name" value="P-loop_NTPase"/>
</dbReference>
<accession>A0A382TDQ4</accession>
<dbReference type="PANTHER" id="PTHR11669">
    <property type="entry name" value="REPLICATION FACTOR C / DNA POLYMERASE III GAMMA-TAU SUBUNIT"/>
    <property type="match status" value="1"/>
</dbReference>
<sequence>KVYIIDEVHMLTDFAFNALLKTLEEPAPWAYFILCTTEPHELLATIVSRCQRFDFRRIAPKDLQAHLQTVCEGEGFTFEEQALYTISRATGGSARDALNILEQTALSNSNNVTLAGVQDLLGLSEDPRALELVRTVLAGGLGESLGVLSDATSSGLEPGPFHRQVVERMRSILLHKSGVGVIDDSTEVQDAVKTIADAVDWNALLRAMRLIGRVNVKSGDGPTWLPLELALIECASAPEQVALPAAPIAPPVQSVPPSKEQASPQRQPAPQSTPSNGSPPSHIPPWEDTQQPTPDLEPLQKES</sequence>
<evidence type="ECO:0000259" key="3">
    <source>
        <dbReference type="Pfam" id="PF22608"/>
    </source>
</evidence>
<proteinExistence type="predicted"/>
<dbReference type="Gene3D" id="3.40.50.300">
    <property type="entry name" value="P-loop containing nucleotide triphosphate hydrolases"/>
    <property type="match status" value="1"/>
</dbReference>
<dbReference type="Pfam" id="PF12169">
    <property type="entry name" value="DNA_pol3_gamma3"/>
    <property type="match status" value="1"/>
</dbReference>
<dbReference type="PANTHER" id="PTHR11669:SF0">
    <property type="entry name" value="PROTEIN STICHEL-LIKE 2"/>
    <property type="match status" value="1"/>
</dbReference>
<dbReference type="InterPro" id="IPR045085">
    <property type="entry name" value="HLD_clamp_pol_III_gamma_tau"/>
</dbReference>
<feature type="domain" description="DNA polymerase III subunit gamma/tau helical lid" evidence="3">
    <location>
        <begin position="64"/>
        <end position="104"/>
    </location>
</feature>
<dbReference type="GO" id="GO:0003887">
    <property type="term" value="F:DNA-directed DNA polymerase activity"/>
    <property type="evidence" value="ECO:0007669"/>
    <property type="project" value="InterPro"/>
</dbReference>
<dbReference type="SUPFAM" id="SSF52540">
    <property type="entry name" value="P-loop containing nucleoside triphosphate hydrolases"/>
    <property type="match status" value="1"/>
</dbReference>
<feature type="non-terminal residue" evidence="4">
    <location>
        <position position="303"/>
    </location>
</feature>
<feature type="domain" description="DNA polymerase III gamma subunit" evidence="2">
    <location>
        <begin position="112"/>
        <end position="222"/>
    </location>
</feature>
<dbReference type="Gene3D" id="1.10.8.60">
    <property type="match status" value="1"/>
</dbReference>
<evidence type="ECO:0000259" key="2">
    <source>
        <dbReference type="Pfam" id="PF12169"/>
    </source>
</evidence>
<reference evidence="4" key="1">
    <citation type="submission" date="2018-05" db="EMBL/GenBank/DDBJ databases">
        <authorList>
            <person name="Lanie J.A."/>
            <person name="Ng W.-L."/>
            <person name="Kazmierczak K.M."/>
            <person name="Andrzejewski T.M."/>
            <person name="Davidsen T.M."/>
            <person name="Wayne K.J."/>
            <person name="Tettelin H."/>
            <person name="Glass J.I."/>
            <person name="Rusch D."/>
            <person name="Podicherti R."/>
            <person name="Tsui H.-C.T."/>
            <person name="Winkler M.E."/>
        </authorList>
    </citation>
    <scope>NUCLEOTIDE SEQUENCE</scope>
</reference>
<gene>
    <name evidence="4" type="ORF">METZ01_LOCUS372385</name>
</gene>
<dbReference type="InterPro" id="IPR022754">
    <property type="entry name" value="DNA_pol_III_gamma-3"/>
</dbReference>
<evidence type="ECO:0000313" key="4">
    <source>
        <dbReference type="EMBL" id="SVD19531.1"/>
    </source>
</evidence>
<feature type="compositionally biased region" description="Low complexity" evidence="1">
    <location>
        <begin position="261"/>
        <end position="275"/>
    </location>
</feature>
<dbReference type="CDD" id="cd18137">
    <property type="entry name" value="HLD_clamp_pol_III_gamma_tau"/>
    <property type="match status" value="1"/>
</dbReference>
<dbReference type="Pfam" id="PF13177">
    <property type="entry name" value="DNA_pol3_delta2"/>
    <property type="match status" value="1"/>
</dbReference>
<feature type="non-terminal residue" evidence="4">
    <location>
        <position position="1"/>
    </location>
</feature>
<evidence type="ECO:0000256" key="1">
    <source>
        <dbReference type="SAM" id="MobiDB-lite"/>
    </source>
</evidence>
<organism evidence="4">
    <name type="scientific">marine metagenome</name>
    <dbReference type="NCBI Taxonomy" id="408172"/>
    <lineage>
        <taxon>unclassified sequences</taxon>
        <taxon>metagenomes</taxon>
        <taxon>ecological metagenomes</taxon>
    </lineage>
</organism>